<dbReference type="OrthoDB" id="8759457at2"/>
<evidence type="ECO:0000313" key="2">
    <source>
        <dbReference type="Proteomes" id="UP000434209"/>
    </source>
</evidence>
<dbReference type="AlphaFoldDB" id="A0A7Z2GCM3"/>
<accession>A0A7Z2GCM3</accession>
<protein>
    <submittedName>
        <fullName evidence="1">Uncharacterized protein</fullName>
    </submittedName>
</protein>
<keyword evidence="2" id="KW-1185">Reference proteome</keyword>
<sequence>MSIIVIKDLPESVELDRQAMAAIAGGARVAAQRTLLVPRPFIGVRVEIEGSPARRGPATVTAMRPRPTLLR</sequence>
<proteinExistence type="predicted"/>
<organism evidence="1 2">
    <name type="scientific">Paraburkholderia acidiphila</name>
    <dbReference type="NCBI Taxonomy" id="2571747"/>
    <lineage>
        <taxon>Bacteria</taxon>
        <taxon>Pseudomonadati</taxon>
        <taxon>Pseudomonadota</taxon>
        <taxon>Betaproteobacteria</taxon>
        <taxon>Burkholderiales</taxon>
        <taxon>Burkholderiaceae</taxon>
        <taxon>Paraburkholderia</taxon>
    </lineage>
</organism>
<dbReference type="EMBL" id="CP046911">
    <property type="protein sequence ID" value="QGZ59050.1"/>
    <property type="molecule type" value="Genomic_DNA"/>
</dbReference>
<dbReference type="Proteomes" id="UP000434209">
    <property type="component" value="Chromosome 3"/>
</dbReference>
<dbReference type="RefSeq" id="WP_158762234.1">
    <property type="nucleotide sequence ID" value="NZ_CP046911.1"/>
</dbReference>
<dbReference type="KEGG" id="pacp:FAZ97_29360"/>
<name>A0A7Z2GCM3_9BURK</name>
<reference evidence="1 2" key="1">
    <citation type="submission" date="2019-12" db="EMBL/GenBank/DDBJ databases">
        <title>Paraburkholderia acidiphila 7Q-K02 sp. nov and Paraburkholderia acidisoli DHF22 sp. nov., two strains isolated from forest soil.</title>
        <authorList>
            <person name="Gao Z."/>
            <person name="Qiu L."/>
        </authorList>
    </citation>
    <scope>NUCLEOTIDE SEQUENCE [LARGE SCALE GENOMIC DNA]</scope>
    <source>
        <strain evidence="1 2">7Q-K02</strain>
    </source>
</reference>
<evidence type="ECO:0000313" key="1">
    <source>
        <dbReference type="EMBL" id="QGZ59050.1"/>
    </source>
</evidence>
<gene>
    <name evidence="1" type="ORF">FAZ97_29360</name>
</gene>